<gene>
    <name evidence="1" type="ORF">MRB53_009932</name>
</gene>
<proteinExistence type="predicted"/>
<name>A0ACC2LQL9_PERAE</name>
<dbReference type="EMBL" id="CM056811">
    <property type="protein sequence ID" value="KAJ8635665.1"/>
    <property type="molecule type" value="Genomic_DNA"/>
</dbReference>
<reference evidence="1 2" key="1">
    <citation type="journal article" date="2022" name="Hortic Res">
        <title>A haplotype resolved chromosomal level avocado genome allows analysis of novel avocado genes.</title>
        <authorList>
            <person name="Nath O."/>
            <person name="Fletcher S.J."/>
            <person name="Hayward A."/>
            <person name="Shaw L.M."/>
            <person name="Masouleh A.K."/>
            <person name="Furtado A."/>
            <person name="Henry R.J."/>
            <person name="Mitter N."/>
        </authorList>
    </citation>
    <scope>NUCLEOTIDE SEQUENCE [LARGE SCALE GENOMIC DNA]</scope>
    <source>
        <strain evidence="2">cv. Hass</strain>
    </source>
</reference>
<evidence type="ECO:0000313" key="2">
    <source>
        <dbReference type="Proteomes" id="UP001234297"/>
    </source>
</evidence>
<organism evidence="1 2">
    <name type="scientific">Persea americana</name>
    <name type="common">Avocado</name>
    <dbReference type="NCBI Taxonomy" id="3435"/>
    <lineage>
        <taxon>Eukaryota</taxon>
        <taxon>Viridiplantae</taxon>
        <taxon>Streptophyta</taxon>
        <taxon>Embryophyta</taxon>
        <taxon>Tracheophyta</taxon>
        <taxon>Spermatophyta</taxon>
        <taxon>Magnoliopsida</taxon>
        <taxon>Magnoliidae</taxon>
        <taxon>Laurales</taxon>
        <taxon>Lauraceae</taxon>
        <taxon>Persea</taxon>
    </lineage>
</organism>
<comment type="caution">
    <text evidence="1">The sequence shown here is derived from an EMBL/GenBank/DDBJ whole genome shotgun (WGS) entry which is preliminary data.</text>
</comment>
<protein>
    <submittedName>
        <fullName evidence="1">Uncharacterized protein</fullName>
    </submittedName>
</protein>
<keyword evidence="2" id="KW-1185">Reference proteome</keyword>
<accession>A0ACC2LQL9</accession>
<evidence type="ECO:0000313" key="1">
    <source>
        <dbReference type="EMBL" id="KAJ8635665.1"/>
    </source>
</evidence>
<dbReference type="Proteomes" id="UP001234297">
    <property type="component" value="Chromosome 3"/>
</dbReference>
<sequence>MNRIDNIPSKVAIWLQPSLTPHRNPIRVGHLHFLSYIASLQTQSLAVLAICMHADNLIHALLLQRKQHQGSNHALLPHEIAISMKCWVADGVGLAKKKNPIAFILKMASTIHGSDGISNLCMEQSE</sequence>